<name>A0AAJ1KCE2_9BACI</name>
<comment type="caution">
    <text evidence="1">The sequence shown here is derived from an EMBL/GenBank/DDBJ whole genome shotgun (WGS) entry which is preliminary data.</text>
</comment>
<proteinExistence type="predicted"/>
<gene>
    <name evidence="1" type="ORF">P6U19_13870</name>
</gene>
<dbReference type="RefSeq" id="WP_277616579.1">
    <property type="nucleotide sequence ID" value="NZ_JARPRP010000009.1"/>
</dbReference>
<protein>
    <submittedName>
        <fullName evidence="1">Uncharacterized protein</fullName>
    </submittedName>
</protein>
<accession>A0AAJ1KCE2</accession>
<sequence length="41" mass="4700">MVQICPMCNKETVDPNNEEIYVDFCNECETKIIFDGTGREA</sequence>
<reference evidence="1" key="1">
    <citation type="submission" date="2023-03" db="EMBL/GenBank/DDBJ databases">
        <title>Genetic diversity of Bacillus cereus sensu lato isolates from Slovenia.</title>
        <authorList>
            <person name="Abdelli M."/>
        </authorList>
    </citation>
    <scope>NUCLEOTIDE SEQUENCE</scope>
    <source>
        <strain evidence="1">SIBC39</strain>
    </source>
</reference>
<dbReference type="AlphaFoldDB" id="A0AAJ1KCE2"/>
<organism evidence="1 2">
    <name type="scientific">Bacillus paranthracis</name>
    <dbReference type="NCBI Taxonomy" id="2026186"/>
    <lineage>
        <taxon>Bacteria</taxon>
        <taxon>Bacillati</taxon>
        <taxon>Bacillota</taxon>
        <taxon>Bacilli</taxon>
        <taxon>Bacillales</taxon>
        <taxon>Bacillaceae</taxon>
        <taxon>Bacillus</taxon>
        <taxon>Bacillus cereus group</taxon>
    </lineage>
</organism>
<evidence type="ECO:0000313" key="1">
    <source>
        <dbReference type="EMBL" id="MDG0953680.1"/>
    </source>
</evidence>
<dbReference type="Proteomes" id="UP001216801">
    <property type="component" value="Unassembled WGS sequence"/>
</dbReference>
<evidence type="ECO:0000313" key="2">
    <source>
        <dbReference type="Proteomes" id="UP001216801"/>
    </source>
</evidence>
<dbReference type="EMBL" id="JARPRR010000009">
    <property type="protein sequence ID" value="MDG0953680.1"/>
    <property type="molecule type" value="Genomic_DNA"/>
</dbReference>